<accession>A0A1I0EE48</accession>
<evidence type="ECO:0000313" key="3">
    <source>
        <dbReference type="Proteomes" id="UP000198697"/>
    </source>
</evidence>
<protein>
    <submittedName>
        <fullName evidence="2">Por secretion system C-terminal sorting domain-containing protein</fullName>
    </submittedName>
</protein>
<dbReference type="AlphaFoldDB" id="A0A1I0EE48"/>
<reference evidence="3" key="1">
    <citation type="submission" date="2016-10" db="EMBL/GenBank/DDBJ databases">
        <authorList>
            <person name="Varghese N."/>
            <person name="Submissions S."/>
        </authorList>
    </citation>
    <scope>NUCLEOTIDE SEQUENCE [LARGE SCALE GENOMIC DNA]</scope>
    <source>
        <strain evidence="3">DSM 15310</strain>
    </source>
</reference>
<name>A0A1I0EE48_9BACT</name>
<evidence type="ECO:0000313" key="2">
    <source>
        <dbReference type="EMBL" id="SET43520.1"/>
    </source>
</evidence>
<sequence length="482" mass="50828">MTKNLLLLTLAGTILIIPGRAQTVPAATNAVTEIITDYNGYWRSGNGSAGNAALSPIRPENSHNLLAFKLGVNIFSTRVNNTKLDQAGISYVKSEYKALPVLNIAGDITGNTKVGLGQLYDRVNNGPSVPAPSRDLSPYLRDGLNGLDIGTGIANVPTGAIDFGIDNVKVSSLGDGNPDIVVTQIASPGGKQDIYQFLDANDQIVGNSVAINVSNLPVVGKWIADFYEASTNPMTLGSGFTNTEREIRLWAGDFAAFGITSANVTSIRKFRLSINGDSDLAFVAYNTEAAELKNPLPVTLTSFGGQAKASYSDLRWETAQELNAAAFEVQASADGRTFAVVGRVEAAGSSGTVRRYTYRHSTTQAGPRYYRLRQLDLDGSSSYSSVVTLMAPGVGGAARVTAAPNPFGNSLKLLLSSTDVAPATVQIQLCTLAGRMVYEHTSEHPGGSGELELTGLAGLPAGFYLARVVMDGQATVLKVVKQ</sequence>
<dbReference type="Proteomes" id="UP000198697">
    <property type="component" value="Unassembled WGS sequence"/>
</dbReference>
<dbReference type="InterPro" id="IPR026444">
    <property type="entry name" value="Secre_tail"/>
</dbReference>
<keyword evidence="1" id="KW-0732">Signal</keyword>
<feature type="signal peptide" evidence="1">
    <location>
        <begin position="1"/>
        <end position="23"/>
    </location>
</feature>
<evidence type="ECO:0000256" key="1">
    <source>
        <dbReference type="SAM" id="SignalP"/>
    </source>
</evidence>
<organism evidence="2 3">
    <name type="scientific">Hymenobacter actinosclerus</name>
    <dbReference type="NCBI Taxonomy" id="82805"/>
    <lineage>
        <taxon>Bacteria</taxon>
        <taxon>Pseudomonadati</taxon>
        <taxon>Bacteroidota</taxon>
        <taxon>Cytophagia</taxon>
        <taxon>Cytophagales</taxon>
        <taxon>Hymenobacteraceae</taxon>
        <taxon>Hymenobacter</taxon>
    </lineage>
</organism>
<dbReference type="NCBIfam" id="TIGR04183">
    <property type="entry name" value="Por_Secre_tail"/>
    <property type="match status" value="1"/>
</dbReference>
<feature type="chain" id="PRO_5011503500" evidence="1">
    <location>
        <begin position="24"/>
        <end position="482"/>
    </location>
</feature>
<dbReference type="OrthoDB" id="663485at2"/>
<proteinExistence type="predicted"/>
<gene>
    <name evidence="2" type="ORF">SAMN04487998_1807</name>
</gene>
<dbReference type="RefSeq" id="WP_092770573.1">
    <property type="nucleotide sequence ID" value="NZ_FOHS01000002.1"/>
</dbReference>
<keyword evidence="3" id="KW-1185">Reference proteome</keyword>
<dbReference type="STRING" id="82805.SAMN04487998_1807"/>
<dbReference type="EMBL" id="FOHS01000002">
    <property type="protein sequence ID" value="SET43520.1"/>
    <property type="molecule type" value="Genomic_DNA"/>
</dbReference>